<gene>
    <name evidence="1" type="ORF">J21TS3_32840</name>
</gene>
<dbReference type="CDD" id="cd00188">
    <property type="entry name" value="TOPRIM"/>
    <property type="match status" value="1"/>
</dbReference>
<dbReference type="EMBL" id="BORW01000018">
    <property type="protein sequence ID" value="GIO68463.1"/>
    <property type="molecule type" value="Genomic_DNA"/>
</dbReference>
<sequence>MIINQFEEIKKFIEKYILKKGEQIEPVGLDTAESITEGNLHELTIVKRTVKTYRKTGMLIVAVSYEDESQLPSEKLLEWSVGRKADLKEDSNTFTWLEQGWIMKEYRFKQDGRTAERISYRMGLRLFQYKQGVIDNKREAEDRQWSELRQALRNELDILKTLEPAHSDTSSWLPERKENITSLISVLDALFQHHLLDDFSSSPEFPASWTRKKRFVFMHFLQAFIHLSVRKQFFDWKEIGASYERGIGGSKTFDSHKQDFLGLVETWASCPLPLLGLNSLGQITPIYFTGPISGRYSNYLAGPVYALTDLAVYKDDYSTSAGTLWLAENRAILTRFAAAEEFVQDSGLLVIGVDGQLRSAHARLIRQLLQGDSIQQVIIWTDYDESGLVIASHLTSVVKGASKERITMKWICHDHSILTRFEEYENYMNELLMNGERTEQELILGSETDWKKWIEC</sequence>
<accession>A0ABQ4LZW2</accession>
<keyword evidence="2" id="KW-1185">Reference proteome</keyword>
<evidence type="ECO:0000313" key="1">
    <source>
        <dbReference type="EMBL" id="GIO68463.1"/>
    </source>
</evidence>
<dbReference type="Proteomes" id="UP000680638">
    <property type="component" value="Unassembled WGS sequence"/>
</dbReference>
<comment type="caution">
    <text evidence="1">The sequence shown here is derived from an EMBL/GenBank/DDBJ whole genome shotgun (WGS) entry which is preliminary data.</text>
</comment>
<evidence type="ECO:0000313" key="2">
    <source>
        <dbReference type="Proteomes" id="UP000680638"/>
    </source>
</evidence>
<reference evidence="1 2" key="1">
    <citation type="submission" date="2021-03" db="EMBL/GenBank/DDBJ databases">
        <title>Antimicrobial resistance genes in bacteria isolated from Japanese honey, and their potential for conferring macrolide and lincosamide resistance in the American foulbrood pathogen Paenibacillus larvae.</title>
        <authorList>
            <person name="Okamoto M."/>
            <person name="Kumagai M."/>
            <person name="Kanamori H."/>
            <person name="Takamatsu D."/>
        </authorList>
    </citation>
    <scope>NUCLEOTIDE SEQUENCE [LARGE SCALE GENOMIC DNA]</scope>
    <source>
        <strain evidence="1 2">J21TS3</strain>
    </source>
</reference>
<protein>
    <recommendedName>
        <fullName evidence="3">DUF2399 domain-containing protein</fullName>
    </recommendedName>
</protein>
<evidence type="ECO:0008006" key="3">
    <source>
        <dbReference type="Google" id="ProtNLM"/>
    </source>
</evidence>
<name>A0ABQ4LZW2_9BACL</name>
<organism evidence="1 2">
    <name type="scientific">Paenibacillus cookii</name>
    <dbReference type="NCBI Taxonomy" id="157839"/>
    <lineage>
        <taxon>Bacteria</taxon>
        <taxon>Bacillati</taxon>
        <taxon>Bacillota</taxon>
        <taxon>Bacilli</taxon>
        <taxon>Bacillales</taxon>
        <taxon>Paenibacillaceae</taxon>
        <taxon>Paenibacillus</taxon>
    </lineage>
</organism>
<dbReference type="RefSeq" id="WP_212950940.1">
    <property type="nucleotide sequence ID" value="NZ_BORW01000018.1"/>
</dbReference>
<proteinExistence type="predicted"/>